<dbReference type="EMBL" id="LKEG01000035">
    <property type="protein sequence ID" value="OAJ49036.1"/>
    <property type="molecule type" value="Genomic_DNA"/>
</dbReference>
<accession>A0A9X5KW45</accession>
<gene>
    <name evidence="1" type="ORF">AO064_01720</name>
</gene>
<proteinExistence type="predicted"/>
<dbReference type="AlphaFoldDB" id="A0A9X5KW45"/>
<protein>
    <submittedName>
        <fullName evidence="1">Uncharacterized protein</fullName>
    </submittedName>
</protein>
<name>A0A9X5KW45_PSEMA</name>
<dbReference type="Proteomes" id="UP000077563">
    <property type="component" value="Unassembled WGS sequence"/>
</dbReference>
<organism evidence="1 2">
    <name type="scientific">Pseudomonas marginalis</name>
    <name type="common">Pseudomonas panacis</name>
    <dbReference type="NCBI Taxonomy" id="298"/>
    <lineage>
        <taxon>Bacteria</taxon>
        <taxon>Pseudomonadati</taxon>
        <taxon>Pseudomonadota</taxon>
        <taxon>Gammaproteobacteria</taxon>
        <taxon>Pseudomonadales</taxon>
        <taxon>Pseudomonadaceae</taxon>
        <taxon>Pseudomonas</taxon>
    </lineage>
</organism>
<dbReference type="RefSeq" id="WP_064053294.1">
    <property type="nucleotide sequence ID" value="NZ_LKEG01000035.1"/>
</dbReference>
<sequence length="98" mass="11232">MDKTITVDQLATTDLRSINEIWLGGTHTQLCLWRGEQVFTHEMMSEGTDQNVRRLCVKVVNLGDHAAVANVELMVRERLEKMGKEGEFYPAEETDTHR</sequence>
<comment type="caution">
    <text evidence="1">The sequence shown here is derived from an EMBL/GenBank/DDBJ whole genome shotgun (WGS) entry which is preliminary data.</text>
</comment>
<evidence type="ECO:0000313" key="2">
    <source>
        <dbReference type="Proteomes" id="UP000077563"/>
    </source>
</evidence>
<reference evidence="1 2" key="1">
    <citation type="submission" date="2015-09" db="EMBL/GenBank/DDBJ databases">
        <title>Genome sequence of Pseudomonas marginalis ICMP 3553.</title>
        <authorList>
            <person name="Visnovsky S."/>
            <person name="Lu A."/>
            <person name="Panda P."/>
            <person name="Pitman A."/>
        </authorList>
    </citation>
    <scope>NUCLEOTIDE SEQUENCE [LARGE SCALE GENOMIC DNA]</scope>
    <source>
        <strain evidence="1 2">ICMP 3553</strain>
    </source>
</reference>
<evidence type="ECO:0000313" key="1">
    <source>
        <dbReference type="EMBL" id="OAJ49036.1"/>
    </source>
</evidence>